<dbReference type="AlphaFoldDB" id="A0A1M4ZM96"/>
<protein>
    <submittedName>
        <fullName evidence="2">Propionate CoA-transferase</fullName>
    </submittedName>
</protein>
<dbReference type="InterPro" id="IPR004165">
    <property type="entry name" value="CoA_trans_fam_I"/>
</dbReference>
<dbReference type="GO" id="GO:0008410">
    <property type="term" value="F:CoA-transferase activity"/>
    <property type="evidence" value="ECO:0007669"/>
    <property type="project" value="InterPro"/>
</dbReference>
<keyword evidence="2" id="KW-0808">Transferase</keyword>
<sequence length="666" mass="72892">MTDKIPAGTHPFLSSLPPQRTRKGKIVSAQEAVQVIRDGDVVATGGFVGIGFAEEVAIALEKRFLETGKPRNLTLLYAAGQGDGAERGLNHLGHEGLVKRVVGGHWGLVPKLQRLAVENKIEAYNLPQGVIVHMYRDIATKKPRTFTTVGLGTFVDPRNGGGKLNEITREDLVDLMVIDGQELLAYKTFPINVAIIRGTTADTDGNVTMEREALTLESLALATAARNSGGFVIVQVERIAERGTLNARQVKIPGILVDCVVVASPENHWQTFAVPYNPAFSCEIRVPMQSVEPMPLNIRKVIARRAAFELKANSVVNLGIGMPEGVANVAVEEKILDYLTLTAEPGVIGGMPAGGLNFGAGVNTDAVIDQTSQFDFYDGGGLDIAFLGMAQADASGNVNVSKFGPKIAGAGGFINISQNAKKVVFLGTFTAGGLKARVEEGTLVIEQEGKAGKFLRRVEHVTFSGAYARKKGQPVLYITERCVFRLSEEGVELVEIAPGVDLERDILAHMDFRPIIRNTPRLMDDRIFWDEPMELKEELLSLPLEDRLVYHPEENLFFVNFEGYSVKTVEDVERIREAVLRILEPLGKRVYAIVNYDNFTIFPDVVDPYTDMVKFLMDNYYSGATRYTTSAFLRMKLGDALAQRGVAPHIYEKAEDARAALKKIGS</sequence>
<dbReference type="Proteomes" id="UP000184076">
    <property type="component" value="Unassembled WGS sequence"/>
</dbReference>
<dbReference type="Gene3D" id="3.40.1080.10">
    <property type="entry name" value="Glutaconate Coenzyme A-transferase"/>
    <property type="match status" value="2"/>
</dbReference>
<dbReference type="Pfam" id="PF01144">
    <property type="entry name" value="CoA_trans"/>
    <property type="match status" value="1"/>
</dbReference>
<dbReference type="EMBL" id="FQVB01000012">
    <property type="protein sequence ID" value="SHF18927.1"/>
    <property type="molecule type" value="Genomic_DNA"/>
</dbReference>
<name>A0A1M4ZM96_9BACT</name>
<dbReference type="PANTHER" id="PTHR43293:SF1">
    <property type="entry name" value="ACETATE COA-TRANSFERASE YDIF"/>
    <property type="match status" value="1"/>
</dbReference>
<dbReference type="STRING" id="1121391.SAMN02745206_01503"/>
<organism evidence="2 3">
    <name type="scientific">Desulfacinum infernum DSM 9756</name>
    <dbReference type="NCBI Taxonomy" id="1121391"/>
    <lineage>
        <taxon>Bacteria</taxon>
        <taxon>Pseudomonadati</taxon>
        <taxon>Thermodesulfobacteriota</taxon>
        <taxon>Syntrophobacteria</taxon>
        <taxon>Syntrophobacterales</taxon>
        <taxon>Syntrophobacteraceae</taxon>
        <taxon>Desulfacinum</taxon>
    </lineage>
</organism>
<evidence type="ECO:0000256" key="1">
    <source>
        <dbReference type="SAM" id="MobiDB-lite"/>
    </source>
</evidence>
<evidence type="ECO:0000313" key="2">
    <source>
        <dbReference type="EMBL" id="SHF18927.1"/>
    </source>
</evidence>
<feature type="region of interest" description="Disordered" evidence="1">
    <location>
        <begin position="1"/>
        <end position="20"/>
    </location>
</feature>
<reference evidence="3" key="1">
    <citation type="submission" date="2016-11" db="EMBL/GenBank/DDBJ databases">
        <authorList>
            <person name="Varghese N."/>
            <person name="Submissions S."/>
        </authorList>
    </citation>
    <scope>NUCLEOTIDE SEQUENCE [LARGE SCALE GENOMIC DNA]</scope>
    <source>
        <strain evidence="3">DSM 9756</strain>
    </source>
</reference>
<dbReference type="OrthoDB" id="9805230at2"/>
<dbReference type="SMART" id="SM00882">
    <property type="entry name" value="CoA_trans"/>
    <property type="match status" value="2"/>
</dbReference>
<dbReference type="RefSeq" id="WP_143156397.1">
    <property type="nucleotide sequence ID" value="NZ_FQVB01000012.1"/>
</dbReference>
<dbReference type="PANTHER" id="PTHR43293">
    <property type="entry name" value="ACETATE COA-TRANSFERASE YDIF"/>
    <property type="match status" value="1"/>
</dbReference>
<dbReference type="InterPro" id="IPR037171">
    <property type="entry name" value="NagB/RpiA_transferase-like"/>
</dbReference>
<gene>
    <name evidence="2" type="ORF">SAMN02745206_01503</name>
</gene>
<keyword evidence="3" id="KW-1185">Reference proteome</keyword>
<proteinExistence type="predicted"/>
<accession>A0A1M4ZM96</accession>
<evidence type="ECO:0000313" key="3">
    <source>
        <dbReference type="Proteomes" id="UP000184076"/>
    </source>
</evidence>
<dbReference type="SUPFAM" id="SSF100950">
    <property type="entry name" value="NagB/RpiA/CoA transferase-like"/>
    <property type="match status" value="2"/>
</dbReference>